<sequence length="82" mass="8819">MRLSILLPVSSALISVALAAPLLEENVEGPWARSTALDEFVEFDVASEGARISQEISNLDARAQAWESKEDRCPNSGTCTIA</sequence>
<dbReference type="Proteomes" id="UP001218218">
    <property type="component" value="Unassembled WGS sequence"/>
</dbReference>
<accession>A0AAD6YZV5</accession>
<keyword evidence="1" id="KW-0732">Signal</keyword>
<dbReference type="AlphaFoldDB" id="A0AAD6YZV5"/>
<dbReference type="EMBL" id="JARIHO010000115">
    <property type="protein sequence ID" value="KAJ7302516.1"/>
    <property type="molecule type" value="Genomic_DNA"/>
</dbReference>
<reference evidence="2" key="1">
    <citation type="submission" date="2023-03" db="EMBL/GenBank/DDBJ databases">
        <title>Massive genome expansion in bonnet fungi (Mycena s.s.) driven by repeated elements and novel gene families across ecological guilds.</title>
        <authorList>
            <consortium name="Lawrence Berkeley National Laboratory"/>
            <person name="Harder C.B."/>
            <person name="Miyauchi S."/>
            <person name="Viragh M."/>
            <person name="Kuo A."/>
            <person name="Thoen E."/>
            <person name="Andreopoulos B."/>
            <person name="Lu D."/>
            <person name="Skrede I."/>
            <person name="Drula E."/>
            <person name="Henrissat B."/>
            <person name="Morin E."/>
            <person name="Kohler A."/>
            <person name="Barry K."/>
            <person name="LaButti K."/>
            <person name="Morin E."/>
            <person name="Salamov A."/>
            <person name="Lipzen A."/>
            <person name="Mereny Z."/>
            <person name="Hegedus B."/>
            <person name="Baldrian P."/>
            <person name="Stursova M."/>
            <person name="Weitz H."/>
            <person name="Taylor A."/>
            <person name="Grigoriev I.V."/>
            <person name="Nagy L.G."/>
            <person name="Martin F."/>
            <person name="Kauserud H."/>
        </authorList>
    </citation>
    <scope>NUCLEOTIDE SEQUENCE</scope>
    <source>
        <strain evidence="2">CBHHK002</strain>
    </source>
</reference>
<comment type="caution">
    <text evidence="2">The sequence shown here is derived from an EMBL/GenBank/DDBJ whole genome shotgun (WGS) entry which is preliminary data.</text>
</comment>
<gene>
    <name evidence="2" type="ORF">DFH08DRAFT_977788</name>
</gene>
<evidence type="ECO:0000256" key="1">
    <source>
        <dbReference type="SAM" id="SignalP"/>
    </source>
</evidence>
<evidence type="ECO:0000313" key="2">
    <source>
        <dbReference type="EMBL" id="KAJ7302516.1"/>
    </source>
</evidence>
<feature type="signal peptide" evidence="1">
    <location>
        <begin position="1"/>
        <end position="19"/>
    </location>
</feature>
<feature type="chain" id="PRO_5042271986" evidence="1">
    <location>
        <begin position="20"/>
        <end position="82"/>
    </location>
</feature>
<name>A0AAD6YZV5_9AGAR</name>
<evidence type="ECO:0000313" key="3">
    <source>
        <dbReference type="Proteomes" id="UP001218218"/>
    </source>
</evidence>
<proteinExistence type="predicted"/>
<protein>
    <submittedName>
        <fullName evidence="2">Uncharacterized protein</fullName>
    </submittedName>
</protein>
<keyword evidence="3" id="KW-1185">Reference proteome</keyword>
<organism evidence="2 3">
    <name type="scientific">Mycena albidolilacea</name>
    <dbReference type="NCBI Taxonomy" id="1033008"/>
    <lineage>
        <taxon>Eukaryota</taxon>
        <taxon>Fungi</taxon>
        <taxon>Dikarya</taxon>
        <taxon>Basidiomycota</taxon>
        <taxon>Agaricomycotina</taxon>
        <taxon>Agaricomycetes</taxon>
        <taxon>Agaricomycetidae</taxon>
        <taxon>Agaricales</taxon>
        <taxon>Marasmiineae</taxon>
        <taxon>Mycenaceae</taxon>
        <taxon>Mycena</taxon>
    </lineage>
</organism>